<keyword evidence="4" id="KW-1185">Reference proteome</keyword>
<dbReference type="PANTHER" id="PTHR46268:SF6">
    <property type="entry name" value="UNIVERSAL STRESS PROTEIN UP12"/>
    <property type="match status" value="1"/>
</dbReference>
<evidence type="ECO:0000259" key="2">
    <source>
        <dbReference type="Pfam" id="PF00582"/>
    </source>
</evidence>
<dbReference type="Pfam" id="PF00582">
    <property type="entry name" value="Usp"/>
    <property type="match status" value="2"/>
</dbReference>
<gene>
    <name evidence="3" type="ORF">I2I01_14585</name>
</gene>
<proteinExistence type="inferred from homology"/>
<dbReference type="EMBL" id="JADQDP010000003">
    <property type="protein sequence ID" value="MBF9142873.1"/>
    <property type="molecule type" value="Genomic_DNA"/>
</dbReference>
<evidence type="ECO:0000313" key="3">
    <source>
        <dbReference type="EMBL" id="MBF9142873.1"/>
    </source>
</evidence>
<dbReference type="AlphaFoldDB" id="A0A931FKC0"/>
<dbReference type="Proteomes" id="UP000645610">
    <property type="component" value="Unassembled WGS sequence"/>
</dbReference>
<dbReference type="InterPro" id="IPR006016">
    <property type="entry name" value="UspA"/>
</dbReference>
<evidence type="ECO:0000313" key="4">
    <source>
        <dbReference type="Proteomes" id="UP000645610"/>
    </source>
</evidence>
<protein>
    <submittedName>
        <fullName evidence="3">Universal stress protein</fullName>
    </submittedName>
</protein>
<reference evidence="3 4" key="1">
    <citation type="submission" date="2020-11" db="EMBL/GenBank/DDBJ databases">
        <authorList>
            <person name="Kim M.K."/>
        </authorList>
    </citation>
    <scope>NUCLEOTIDE SEQUENCE [LARGE SCALE GENOMIC DNA]</scope>
    <source>
        <strain evidence="3 4">BT439</strain>
    </source>
</reference>
<feature type="domain" description="UspA" evidence="2">
    <location>
        <begin position="4"/>
        <end position="144"/>
    </location>
</feature>
<organism evidence="3 4">
    <name type="scientific">Hymenobacter properus</name>
    <dbReference type="NCBI Taxonomy" id="2791026"/>
    <lineage>
        <taxon>Bacteria</taxon>
        <taxon>Pseudomonadati</taxon>
        <taxon>Bacteroidota</taxon>
        <taxon>Cytophagia</taxon>
        <taxon>Cytophagales</taxon>
        <taxon>Hymenobacteraceae</taxon>
        <taxon>Hymenobacter</taxon>
    </lineage>
</organism>
<evidence type="ECO:0000256" key="1">
    <source>
        <dbReference type="ARBA" id="ARBA00008791"/>
    </source>
</evidence>
<dbReference type="PANTHER" id="PTHR46268">
    <property type="entry name" value="STRESS RESPONSE PROTEIN NHAX"/>
    <property type="match status" value="1"/>
</dbReference>
<name>A0A931FKC0_9BACT</name>
<feature type="domain" description="UspA" evidence="2">
    <location>
        <begin position="154"/>
        <end position="279"/>
    </location>
</feature>
<sequence>MAPSILVLVNSSASAERAARYAAELGAPLGAHLTLLHLPALVAAPALPVLLAPELAGAAAPTAGHERAEQLAGLQALARQLPIPATFEEATGPVCSALAAAVRQHRPQLLVLGLSPEHDLLDHLLHHQLLPTLRATHLPVLLVPEAAPAPGEPQRLLFALDGAPFTPNAAARHLAPLLAASPSTYIVTHVLDEDEAQEATGRLLLAELRASLLLPTQAPVQLYQVAEHSPAAGILRACEDTYADLVVLMARPRSFLKQLFHRSVTARVLRHCQVPVLLLPTEEAG</sequence>
<comment type="caution">
    <text evidence="3">The sequence shown here is derived from an EMBL/GenBank/DDBJ whole genome shotgun (WGS) entry which is preliminary data.</text>
</comment>
<dbReference type="CDD" id="cd00293">
    <property type="entry name" value="USP-like"/>
    <property type="match status" value="1"/>
</dbReference>
<comment type="similarity">
    <text evidence="1">Belongs to the universal stress protein A family.</text>
</comment>
<dbReference type="Gene3D" id="3.40.50.12370">
    <property type="match status" value="1"/>
</dbReference>
<accession>A0A931FKC0</accession>
<dbReference type="SUPFAM" id="SSF52402">
    <property type="entry name" value="Adenine nucleotide alpha hydrolases-like"/>
    <property type="match status" value="2"/>
</dbReference>
<dbReference type="RefSeq" id="WP_196287214.1">
    <property type="nucleotide sequence ID" value="NZ_JADQDP010000003.1"/>
</dbReference>